<accession>A0AA41E4C5</accession>
<gene>
    <name evidence="1" type="ORF">KDW93_04200</name>
</gene>
<name>A0AA41E4C5_9BURK</name>
<dbReference type="EMBL" id="JAGSVG010000003">
    <property type="protein sequence ID" value="MBR8128201.1"/>
    <property type="molecule type" value="Genomic_DNA"/>
</dbReference>
<dbReference type="Proteomes" id="UP000682266">
    <property type="component" value="Unassembled WGS sequence"/>
</dbReference>
<dbReference type="InterPro" id="IPR021234">
    <property type="entry name" value="DUF2827"/>
</dbReference>
<proteinExistence type="predicted"/>
<dbReference type="Pfam" id="PF10933">
    <property type="entry name" value="DUF2827"/>
    <property type="match status" value="1"/>
</dbReference>
<organism evidence="1 2">
    <name type="scientific">Burkholderia ambifaria</name>
    <dbReference type="NCBI Taxonomy" id="152480"/>
    <lineage>
        <taxon>Bacteria</taxon>
        <taxon>Pseudomonadati</taxon>
        <taxon>Pseudomonadota</taxon>
        <taxon>Betaproteobacteria</taxon>
        <taxon>Burkholderiales</taxon>
        <taxon>Burkholderiaceae</taxon>
        <taxon>Burkholderia</taxon>
        <taxon>Burkholderia cepacia complex</taxon>
    </lineage>
</organism>
<dbReference type="AlphaFoldDB" id="A0AA41E4C5"/>
<sequence>MKIGISVLTHAGQSIWENGLGQNIFYFVQLLRELPFVADIVLLNCGDQPSLPPEAIALAGDIPLVAPRDLPEPPDVIFEMGGGLDVEWLDYARAQGKKVVFFCCGQPYVGLVEPSVFQRSGYFSRANRCDEIWILGKDRTLMPMLRTLHRCPVYEVPFLWDSTFIEQRIQAIEQAGLRFGYESRSTRGETGPRGLRFAVFEPNISVVKCCVIPMLIGEAAFRADQHAVRGLHVLNSVHMRGHASFSFLLNSMDLSRAERVRLDGRHDFAGFMSQNADALIAHQWQNDQNILYLDALYGGYPLIHNSPWLSSLGYFYPQSDIEAGAVQLLRAVQRHDTEHKYYTQRARSFLVSLAPRATANCSVYARRLLALTGKNARSCVAPGVVA</sequence>
<evidence type="ECO:0000313" key="1">
    <source>
        <dbReference type="EMBL" id="MBR8128201.1"/>
    </source>
</evidence>
<protein>
    <submittedName>
        <fullName evidence="1">DUF2827 family protein</fullName>
    </submittedName>
</protein>
<comment type="caution">
    <text evidence="1">The sequence shown here is derived from an EMBL/GenBank/DDBJ whole genome shotgun (WGS) entry which is preliminary data.</text>
</comment>
<dbReference type="RefSeq" id="WP_105787490.1">
    <property type="nucleotide sequence ID" value="NZ_CADERF010000006.1"/>
</dbReference>
<reference evidence="1" key="1">
    <citation type="submission" date="2021-04" db="EMBL/GenBank/DDBJ databases">
        <title>A collection of bacterial strains from the Burkholderia cepacia Research Laboratory and Repository.</title>
        <authorList>
            <person name="Lipuma J."/>
            <person name="Spilker T."/>
        </authorList>
    </citation>
    <scope>NUCLEOTIDE SEQUENCE</scope>
    <source>
        <strain evidence="1">AU36012</strain>
    </source>
</reference>
<evidence type="ECO:0000313" key="2">
    <source>
        <dbReference type="Proteomes" id="UP000682266"/>
    </source>
</evidence>